<feature type="chain" id="PRO_5025694523" evidence="2">
    <location>
        <begin position="20"/>
        <end position="194"/>
    </location>
</feature>
<evidence type="ECO:0000313" key="3">
    <source>
        <dbReference type="EMBL" id="KAF2137632.1"/>
    </source>
</evidence>
<dbReference type="Proteomes" id="UP000799438">
    <property type="component" value="Unassembled WGS sequence"/>
</dbReference>
<feature type="compositionally biased region" description="Low complexity" evidence="1">
    <location>
        <begin position="155"/>
        <end position="186"/>
    </location>
</feature>
<protein>
    <submittedName>
        <fullName evidence="3">Uncharacterized protein</fullName>
    </submittedName>
</protein>
<evidence type="ECO:0000256" key="1">
    <source>
        <dbReference type="SAM" id="MobiDB-lite"/>
    </source>
</evidence>
<evidence type="ECO:0000256" key="2">
    <source>
        <dbReference type="SAM" id="SignalP"/>
    </source>
</evidence>
<proteinExistence type="predicted"/>
<gene>
    <name evidence="3" type="ORF">K452DRAFT_100066</name>
</gene>
<dbReference type="EMBL" id="ML995501">
    <property type="protein sequence ID" value="KAF2137632.1"/>
    <property type="molecule type" value="Genomic_DNA"/>
</dbReference>
<keyword evidence="4" id="KW-1185">Reference proteome</keyword>
<name>A0A6A6B0C6_9PEZI</name>
<dbReference type="AlphaFoldDB" id="A0A6A6B0C6"/>
<feature type="region of interest" description="Disordered" evidence="1">
    <location>
        <begin position="155"/>
        <end position="194"/>
    </location>
</feature>
<dbReference type="RefSeq" id="XP_033393347.1">
    <property type="nucleotide sequence ID" value="XM_033534884.1"/>
</dbReference>
<sequence length="194" mass="19795">MALCFTAIVFYLAITGTGAANIVTIAARAAERPTMGYATYPTGGLQDTTMTTKTRLRPSTTAHSLSPSMPFSTSVTDAARAATILTLYDPPTPVTPVTPSPIIVYTTEFATATATPVVEVVTVTSTPLVTAQPEPVTVYQERITETVSVTATVTATPSSSSSSSSSEAPACAAAPSSAPAPLSGSPDLNKTFTA</sequence>
<feature type="signal peptide" evidence="2">
    <location>
        <begin position="1"/>
        <end position="19"/>
    </location>
</feature>
<reference evidence="3" key="1">
    <citation type="journal article" date="2020" name="Stud. Mycol.">
        <title>101 Dothideomycetes genomes: a test case for predicting lifestyles and emergence of pathogens.</title>
        <authorList>
            <person name="Haridas S."/>
            <person name="Albert R."/>
            <person name="Binder M."/>
            <person name="Bloem J."/>
            <person name="Labutti K."/>
            <person name="Salamov A."/>
            <person name="Andreopoulos B."/>
            <person name="Baker S."/>
            <person name="Barry K."/>
            <person name="Bills G."/>
            <person name="Bluhm B."/>
            <person name="Cannon C."/>
            <person name="Castanera R."/>
            <person name="Culley D."/>
            <person name="Daum C."/>
            <person name="Ezra D."/>
            <person name="Gonzalez J."/>
            <person name="Henrissat B."/>
            <person name="Kuo A."/>
            <person name="Liang C."/>
            <person name="Lipzen A."/>
            <person name="Lutzoni F."/>
            <person name="Magnuson J."/>
            <person name="Mondo S."/>
            <person name="Nolan M."/>
            <person name="Ohm R."/>
            <person name="Pangilinan J."/>
            <person name="Park H.-J."/>
            <person name="Ramirez L."/>
            <person name="Alfaro M."/>
            <person name="Sun H."/>
            <person name="Tritt A."/>
            <person name="Yoshinaga Y."/>
            <person name="Zwiers L.-H."/>
            <person name="Turgeon B."/>
            <person name="Goodwin S."/>
            <person name="Spatafora J."/>
            <person name="Crous P."/>
            <person name="Grigoriev I."/>
        </authorList>
    </citation>
    <scope>NUCLEOTIDE SEQUENCE</scope>
    <source>
        <strain evidence="3">CBS 121167</strain>
    </source>
</reference>
<keyword evidence="2" id="KW-0732">Signal</keyword>
<accession>A0A6A6B0C6</accession>
<organism evidence="3 4">
    <name type="scientific">Aplosporella prunicola CBS 121167</name>
    <dbReference type="NCBI Taxonomy" id="1176127"/>
    <lineage>
        <taxon>Eukaryota</taxon>
        <taxon>Fungi</taxon>
        <taxon>Dikarya</taxon>
        <taxon>Ascomycota</taxon>
        <taxon>Pezizomycotina</taxon>
        <taxon>Dothideomycetes</taxon>
        <taxon>Dothideomycetes incertae sedis</taxon>
        <taxon>Botryosphaeriales</taxon>
        <taxon>Aplosporellaceae</taxon>
        <taxon>Aplosporella</taxon>
    </lineage>
</organism>
<dbReference type="GeneID" id="54292374"/>
<evidence type="ECO:0000313" key="4">
    <source>
        <dbReference type="Proteomes" id="UP000799438"/>
    </source>
</evidence>